<accession>A0A3P5XKH2</accession>
<dbReference type="OrthoDB" id="2360594at2"/>
<name>A0A3P5XKH2_9BACL</name>
<proteinExistence type="predicted"/>
<dbReference type="EMBL" id="UXAV01000042">
    <property type="protein sequence ID" value="VDC29129.1"/>
    <property type="molecule type" value="Genomic_DNA"/>
</dbReference>
<reference evidence="2 3" key="1">
    <citation type="submission" date="2018-11" db="EMBL/GenBank/DDBJ databases">
        <authorList>
            <person name="Criscuolo A."/>
        </authorList>
    </citation>
    <scope>NUCLEOTIDE SEQUENCE [LARGE SCALE GENOMIC DNA]</scope>
    <source>
        <strain evidence="2">ATB-66</strain>
    </source>
</reference>
<dbReference type="Pfam" id="PF21747">
    <property type="entry name" value="YpoC"/>
    <property type="match status" value="1"/>
</dbReference>
<evidence type="ECO:0000259" key="1">
    <source>
        <dbReference type="Pfam" id="PF21747"/>
    </source>
</evidence>
<organism evidence="2 3">
    <name type="scientific">Filibacter tadaridae</name>
    <dbReference type="NCBI Taxonomy" id="2483811"/>
    <lineage>
        <taxon>Bacteria</taxon>
        <taxon>Bacillati</taxon>
        <taxon>Bacillota</taxon>
        <taxon>Bacilli</taxon>
        <taxon>Bacillales</taxon>
        <taxon>Caryophanaceae</taxon>
        <taxon>Filibacter</taxon>
    </lineage>
</organism>
<dbReference type="InterPro" id="IPR048427">
    <property type="entry name" value="YpoC"/>
</dbReference>
<evidence type="ECO:0000313" key="2">
    <source>
        <dbReference type="EMBL" id="VDC29129.1"/>
    </source>
</evidence>
<dbReference type="AlphaFoldDB" id="A0A3P5XKH2"/>
<feature type="domain" description="YpoC-like" evidence="1">
    <location>
        <begin position="13"/>
        <end position="115"/>
    </location>
</feature>
<evidence type="ECO:0000313" key="3">
    <source>
        <dbReference type="Proteomes" id="UP000270468"/>
    </source>
</evidence>
<keyword evidence="3" id="KW-1185">Reference proteome</keyword>
<dbReference type="Proteomes" id="UP000270468">
    <property type="component" value="Unassembled WGS sequence"/>
</dbReference>
<dbReference type="RefSeq" id="WP_124070636.1">
    <property type="nucleotide sequence ID" value="NZ_CBCRXF010000001.1"/>
</dbReference>
<protein>
    <recommendedName>
        <fullName evidence="1">YpoC-like domain-containing protein</fullName>
    </recommendedName>
</protein>
<sequence>MPTEENSLENRPLTPYFDQWESIREKIERLYDEKDYQAVELMKVSIEKYGELLELGGTGLDERTGKLVYKLIPLNGVERFEFVKSKVDSHYAYIQLDALFTETKKKAARLAVMKK</sequence>
<gene>
    <name evidence="2" type="ORF">FILTAD_01991</name>
</gene>